<dbReference type="Proteomes" id="UP000504606">
    <property type="component" value="Unplaced"/>
</dbReference>
<dbReference type="InterPro" id="IPR036273">
    <property type="entry name" value="CRAL/TRIO_N_dom_sf"/>
</dbReference>
<dbReference type="PRINTS" id="PR00180">
    <property type="entry name" value="CRETINALDHBP"/>
</dbReference>
<dbReference type="Gene3D" id="3.40.525.10">
    <property type="entry name" value="CRAL-TRIO lipid binding domain"/>
    <property type="match status" value="1"/>
</dbReference>
<dbReference type="PANTHER" id="PTHR10174:SF216">
    <property type="entry name" value="CRAL-TRIO DOMAIN-CONTAINING PROTEIN-RELATED"/>
    <property type="match status" value="1"/>
</dbReference>
<feature type="domain" description="CRAL-TRIO" evidence="1">
    <location>
        <begin position="161"/>
        <end position="283"/>
    </location>
</feature>
<protein>
    <submittedName>
        <fullName evidence="3">Clavesin-2-like isoform X1</fullName>
    </submittedName>
</protein>
<dbReference type="SUPFAM" id="SSF52087">
    <property type="entry name" value="CRAL/TRIO domain"/>
    <property type="match status" value="1"/>
</dbReference>
<dbReference type="CDD" id="cd00170">
    <property type="entry name" value="SEC14"/>
    <property type="match status" value="1"/>
</dbReference>
<dbReference type="SMART" id="SM00516">
    <property type="entry name" value="SEC14"/>
    <property type="match status" value="1"/>
</dbReference>
<evidence type="ECO:0000259" key="1">
    <source>
        <dbReference type="PROSITE" id="PS50191"/>
    </source>
</evidence>
<dbReference type="RefSeq" id="XP_052122931.1">
    <property type="nucleotide sequence ID" value="XM_052266971.1"/>
</dbReference>
<gene>
    <name evidence="3" type="primary">LOC113207177</name>
</gene>
<dbReference type="InterPro" id="IPR001251">
    <property type="entry name" value="CRAL-TRIO_dom"/>
</dbReference>
<dbReference type="GeneID" id="113207177"/>
<dbReference type="Pfam" id="PF00650">
    <property type="entry name" value="CRAL_TRIO"/>
    <property type="match status" value="1"/>
</dbReference>
<evidence type="ECO:0000313" key="3">
    <source>
        <dbReference type="RefSeq" id="XP_052122931.1"/>
    </source>
</evidence>
<proteinExistence type="predicted"/>
<dbReference type="AlphaFoldDB" id="A0A9C6TZ34"/>
<dbReference type="SUPFAM" id="SSF46938">
    <property type="entry name" value="CRAL/TRIO N-terminal domain"/>
    <property type="match status" value="1"/>
</dbReference>
<dbReference type="PANTHER" id="PTHR10174">
    <property type="entry name" value="ALPHA-TOCOPHEROL TRANSFER PROTEIN-RELATED"/>
    <property type="match status" value="1"/>
</dbReference>
<dbReference type="PROSITE" id="PS50191">
    <property type="entry name" value="CRAL_TRIO"/>
    <property type="match status" value="1"/>
</dbReference>
<evidence type="ECO:0000313" key="2">
    <source>
        <dbReference type="Proteomes" id="UP000504606"/>
    </source>
</evidence>
<keyword evidence="2" id="KW-1185">Reference proteome</keyword>
<organism evidence="2 3">
    <name type="scientific">Frankliniella occidentalis</name>
    <name type="common">Western flower thrips</name>
    <name type="synonym">Euthrips occidentalis</name>
    <dbReference type="NCBI Taxonomy" id="133901"/>
    <lineage>
        <taxon>Eukaryota</taxon>
        <taxon>Metazoa</taxon>
        <taxon>Ecdysozoa</taxon>
        <taxon>Arthropoda</taxon>
        <taxon>Hexapoda</taxon>
        <taxon>Insecta</taxon>
        <taxon>Pterygota</taxon>
        <taxon>Neoptera</taxon>
        <taxon>Paraneoptera</taxon>
        <taxon>Thysanoptera</taxon>
        <taxon>Terebrantia</taxon>
        <taxon>Thripoidea</taxon>
        <taxon>Thripidae</taxon>
        <taxon>Frankliniella</taxon>
    </lineage>
</organism>
<name>A0A9C6TZ34_FRAOC</name>
<accession>A0A9C6TZ34</accession>
<sequence length="334" mass="37612">MRQVLLPTAATMPGVDSHDPDPVPDVISPKDLNDLLREIGTTPESLKRDAAALREWIVAEPHLPNVTSDLDEWLETFLIVSKNSMEKAKARLDNYFTCRTTLADWFVVPPPPEDRGIMEDTDYVQGGYLPRLLPGGLCLYFEKPVMPPHGNWSRIDLSTHYRRSLLNVEAMFGRCKPVRGVVFVYDQKNINMGVVTTLLSSLGLFRKWMGCIQDAMPTNVKAIHLINGTAPNITRMLLNAFTPLMKAKIAGRIIVHDSLKSLHEHIAPEYLPKEYGGSEEATLKEMGTVLGNFILSKKEWYASRAWMKTDESLRAVKKTSEFGIEGSFRKLEVD</sequence>
<dbReference type="GO" id="GO:0016020">
    <property type="term" value="C:membrane"/>
    <property type="evidence" value="ECO:0007669"/>
    <property type="project" value="TreeGrafter"/>
</dbReference>
<dbReference type="InterPro" id="IPR036865">
    <property type="entry name" value="CRAL-TRIO_dom_sf"/>
</dbReference>
<dbReference type="GO" id="GO:1902936">
    <property type="term" value="F:phosphatidylinositol bisphosphate binding"/>
    <property type="evidence" value="ECO:0007669"/>
    <property type="project" value="TreeGrafter"/>
</dbReference>
<dbReference type="OrthoDB" id="7110615at2759"/>
<reference evidence="3" key="1">
    <citation type="submission" date="2025-08" db="UniProtKB">
        <authorList>
            <consortium name="RefSeq"/>
        </authorList>
    </citation>
    <scope>IDENTIFICATION</scope>
    <source>
        <tissue evidence="3">Whole organism</tissue>
    </source>
</reference>